<evidence type="ECO:0000259" key="2">
    <source>
        <dbReference type="Pfam" id="PF25876"/>
    </source>
</evidence>
<protein>
    <submittedName>
        <fullName evidence="5">Efflux RND transporter periplasmic adaptor subunit</fullName>
    </submittedName>
</protein>
<dbReference type="InterPro" id="IPR058624">
    <property type="entry name" value="MdtA-like_HH"/>
</dbReference>
<evidence type="ECO:0000259" key="3">
    <source>
        <dbReference type="Pfam" id="PF25917"/>
    </source>
</evidence>
<dbReference type="InterPro" id="IPR006143">
    <property type="entry name" value="RND_pump_MFP"/>
</dbReference>
<feature type="domain" description="CusB-like beta-barrel" evidence="4">
    <location>
        <begin position="205"/>
        <end position="278"/>
    </location>
</feature>
<dbReference type="Gene3D" id="2.40.30.170">
    <property type="match status" value="1"/>
</dbReference>
<feature type="domain" description="Multidrug resistance protein MdtA-like alpha-helical hairpin" evidence="2">
    <location>
        <begin position="100"/>
        <end position="166"/>
    </location>
</feature>
<keyword evidence="6" id="KW-1185">Reference proteome</keyword>
<reference evidence="5 6" key="1">
    <citation type="submission" date="2020-08" db="EMBL/GenBank/DDBJ databases">
        <title>Novel species isolated from subtropical streams in China.</title>
        <authorList>
            <person name="Lu H."/>
        </authorList>
    </citation>
    <scope>NUCLEOTIDE SEQUENCE [LARGE SCALE GENOMIC DNA]</scope>
    <source>
        <strain evidence="5 6">CY18W</strain>
    </source>
</reference>
<dbReference type="InterPro" id="IPR058625">
    <property type="entry name" value="MdtA-like_BSH"/>
</dbReference>
<evidence type="ECO:0000256" key="1">
    <source>
        <dbReference type="ARBA" id="ARBA00009477"/>
    </source>
</evidence>
<dbReference type="Pfam" id="PF25954">
    <property type="entry name" value="Beta-barrel_RND_2"/>
    <property type="match status" value="1"/>
</dbReference>
<dbReference type="InterPro" id="IPR058792">
    <property type="entry name" value="Beta-barrel_RND_2"/>
</dbReference>
<gene>
    <name evidence="5" type="ORF">H8L32_23610</name>
</gene>
<dbReference type="Pfam" id="PF25917">
    <property type="entry name" value="BSH_RND"/>
    <property type="match status" value="1"/>
</dbReference>
<comment type="similarity">
    <text evidence="1">Belongs to the membrane fusion protein (MFP) (TC 8.A.1) family.</text>
</comment>
<proteinExistence type="inferred from homology"/>
<evidence type="ECO:0000259" key="4">
    <source>
        <dbReference type="Pfam" id="PF25954"/>
    </source>
</evidence>
<evidence type="ECO:0000313" key="6">
    <source>
        <dbReference type="Proteomes" id="UP000650424"/>
    </source>
</evidence>
<dbReference type="Gene3D" id="2.40.50.100">
    <property type="match status" value="1"/>
</dbReference>
<feature type="domain" description="Multidrug resistance protein MdtA-like barrel-sandwich hybrid" evidence="3">
    <location>
        <begin position="59"/>
        <end position="194"/>
    </location>
</feature>
<accession>A0ABR6ZX91</accession>
<dbReference type="Gene3D" id="2.40.420.20">
    <property type="match status" value="1"/>
</dbReference>
<dbReference type="Pfam" id="PF25876">
    <property type="entry name" value="HH_MFP_RND"/>
    <property type="match status" value="1"/>
</dbReference>
<evidence type="ECO:0000313" key="5">
    <source>
        <dbReference type="EMBL" id="MBC3920471.1"/>
    </source>
</evidence>
<comment type="caution">
    <text evidence="5">The sequence shown here is derived from an EMBL/GenBank/DDBJ whole genome shotgun (WGS) entry which is preliminary data.</text>
</comment>
<organism evidence="5 6">
    <name type="scientific">Undibacterium hunanense</name>
    <dbReference type="NCBI Taxonomy" id="2762292"/>
    <lineage>
        <taxon>Bacteria</taxon>
        <taxon>Pseudomonadati</taxon>
        <taxon>Pseudomonadota</taxon>
        <taxon>Betaproteobacteria</taxon>
        <taxon>Burkholderiales</taxon>
        <taxon>Oxalobacteraceae</taxon>
        <taxon>Undibacterium</taxon>
    </lineage>
</organism>
<name>A0ABR6ZX91_9BURK</name>
<sequence length="353" mass="37595">MKQVLTVLVIHAVSIIATVFIFTFTTAAVAAELEVTEVRASRDAGSISADGVVEAVRQTVIAAQVSGAITTLPVKAGDSMKAGQMLVRMDGRVASQQAHASQAQLEAARATLQVASKDFERQKQLFARQYISQAQLDRAEAQFNSAKADASAQIAQAGAAQTQSAYYTLQAPYAGRIADVYVSQGDMVTPGRALLSVFDPAALRVTATLPQAQLASIVQGQPIRIEIPGLPPSQRLIKVDHFIALPVTDASTHTVQLRLDLPIVNGLAPGMFARLQLPAQIVGRDDNARLYIPAKAIMRRAELYAVYVVNQQGRALLRQIRPGPVVGTEQEVLAGVAAGEKVALYPLVAAQSR</sequence>
<dbReference type="PANTHER" id="PTHR30469:SF15">
    <property type="entry name" value="HLYD FAMILY OF SECRETION PROTEINS"/>
    <property type="match status" value="1"/>
</dbReference>
<dbReference type="EMBL" id="JACOGF010000016">
    <property type="protein sequence ID" value="MBC3920471.1"/>
    <property type="molecule type" value="Genomic_DNA"/>
</dbReference>
<dbReference type="PANTHER" id="PTHR30469">
    <property type="entry name" value="MULTIDRUG RESISTANCE PROTEIN MDTA"/>
    <property type="match status" value="1"/>
</dbReference>
<dbReference type="NCBIfam" id="TIGR01730">
    <property type="entry name" value="RND_mfp"/>
    <property type="match status" value="1"/>
</dbReference>
<dbReference type="Gene3D" id="1.10.287.470">
    <property type="entry name" value="Helix hairpin bin"/>
    <property type="match status" value="1"/>
</dbReference>
<dbReference type="Proteomes" id="UP000650424">
    <property type="component" value="Unassembled WGS sequence"/>
</dbReference>
<dbReference type="SUPFAM" id="SSF111369">
    <property type="entry name" value="HlyD-like secretion proteins"/>
    <property type="match status" value="1"/>
</dbReference>